<name>A0AAU9UHR9_EUPED</name>
<dbReference type="PANTHER" id="PTHR12236:SF98">
    <property type="entry name" value="CUTICULAR PROTEIN 56F"/>
    <property type="match status" value="1"/>
</dbReference>
<dbReference type="GO" id="GO:0042302">
    <property type="term" value="F:structural constituent of cuticle"/>
    <property type="evidence" value="ECO:0007669"/>
    <property type="project" value="UniProtKB-UniRule"/>
</dbReference>
<dbReference type="PROSITE" id="PS00233">
    <property type="entry name" value="CHIT_BIND_RR_1"/>
    <property type="match status" value="1"/>
</dbReference>
<dbReference type="GO" id="GO:0005615">
    <property type="term" value="C:extracellular space"/>
    <property type="evidence" value="ECO:0007669"/>
    <property type="project" value="TreeGrafter"/>
</dbReference>
<dbReference type="InterPro" id="IPR051217">
    <property type="entry name" value="Insect_Cuticle_Struc_Prot"/>
</dbReference>
<dbReference type="Proteomes" id="UP001153954">
    <property type="component" value="Unassembled WGS sequence"/>
</dbReference>
<evidence type="ECO:0008006" key="8">
    <source>
        <dbReference type="Google" id="ProtNLM"/>
    </source>
</evidence>
<feature type="region of interest" description="Disordered" evidence="4">
    <location>
        <begin position="444"/>
        <end position="478"/>
    </location>
</feature>
<keyword evidence="2 5" id="KW-0732">Signal</keyword>
<dbReference type="PRINTS" id="PR00947">
    <property type="entry name" value="CUTICLE"/>
</dbReference>
<reference evidence="6" key="1">
    <citation type="submission" date="2022-03" db="EMBL/GenBank/DDBJ databases">
        <authorList>
            <person name="Tunstrom K."/>
        </authorList>
    </citation>
    <scope>NUCLEOTIDE SEQUENCE</scope>
</reference>
<sequence length="478" mass="52580">MMIFIFISLLACVFAEPPVGDSYADALSGHSHGGGIQRSLSQDYGVPEVGTRNQKEHGAVNVRSQTLSSYIPSSRTLSQEYGQPARSSLSQKYGTPNFRSEISQEYGIPSLRSEPSLQYGVPNSARLSQQYGAPDSRNTISTEYGTPFTQSQGYDLPSSRLTQEYGVPQLRSDTQDYRTIGDFPSDSYGTPLQRSPSSLYGLPDFRSTPSEEYGLPSQRSFGQAPSQQYGTPSSRNIQNYNSYPSNSMSKHSTTSRNFQSSFGSRSFSPSFGTSRSPSSQYGVPNAKNIDSYSPRSKSISQSYLPSARTVSQNYGVPNEKSLISEYGAPEARNNLKTDVFASSFDKARSTLSRKYDARDSMPSDTYGVPDQYSAISNQGYSYGRNALDELLNQEPANYDFGYKVSDYESGSDFGHTESRQENKAEGSYFVVLPDGTKQTVEYEADERGFKPRISVEPAEVRSGYDDNASDLGRSGGPY</sequence>
<feature type="signal peptide" evidence="5">
    <location>
        <begin position="1"/>
        <end position="15"/>
    </location>
</feature>
<feature type="region of interest" description="Disordered" evidence="4">
    <location>
        <begin position="127"/>
        <end position="304"/>
    </location>
</feature>
<dbReference type="InterPro" id="IPR031311">
    <property type="entry name" value="CHIT_BIND_RR_consensus"/>
</dbReference>
<dbReference type="GO" id="GO:0031012">
    <property type="term" value="C:extracellular matrix"/>
    <property type="evidence" value="ECO:0007669"/>
    <property type="project" value="TreeGrafter"/>
</dbReference>
<organism evidence="6 7">
    <name type="scientific">Euphydryas editha</name>
    <name type="common">Edith's checkerspot</name>
    <dbReference type="NCBI Taxonomy" id="104508"/>
    <lineage>
        <taxon>Eukaryota</taxon>
        <taxon>Metazoa</taxon>
        <taxon>Ecdysozoa</taxon>
        <taxon>Arthropoda</taxon>
        <taxon>Hexapoda</taxon>
        <taxon>Insecta</taxon>
        <taxon>Pterygota</taxon>
        <taxon>Neoptera</taxon>
        <taxon>Endopterygota</taxon>
        <taxon>Lepidoptera</taxon>
        <taxon>Glossata</taxon>
        <taxon>Ditrysia</taxon>
        <taxon>Papilionoidea</taxon>
        <taxon>Nymphalidae</taxon>
        <taxon>Nymphalinae</taxon>
        <taxon>Euphydryas</taxon>
    </lineage>
</organism>
<keyword evidence="7" id="KW-1185">Reference proteome</keyword>
<feature type="compositionally biased region" description="Polar residues" evidence="4">
    <location>
        <begin position="288"/>
        <end position="304"/>
    </location>
</feature>
<gene>
    <name evidence="6" type="ORF">EEDITHA_LOCUS13749</name>
</gene>
<evidence type="ECO:0000256" key="2">
    <source>
        <dbReference type="ARBA" id="ARBA00022729"/>
    </source>
</evidence>
<evidence type="ECO:0000256" key="4">
    <source>
        <dbReference type="SAM" id="MobiDB-lite"/>
    </source>
</evidence>
<protein>
    <recommendedName>
        <fullName evidence="8">Pro-resilin</fullName>
    </recommendedName>
</protein>
<evidence type="ECO:0000256" key="5">
    <source>
        <dbReference type="SAM" id="SignalP"/>
    </source>
</evidence>
<dbReference type="AlphaFoldDB" id="A0AAU9UHR9"/>
<feature type="chain" id="PRO_5043975867" description="Pro-resilin" evidence="5">
    <location>
        <begin position="16"/>
        <end position="478"/>
    </location>
</feature>
<feature type="region of interest" description="Disordered" evidence="4">
    <location>
        <begin position="74"/>
        <end position="95"/>
    </location>
</feature>
<feature type="compositionally biased region" description="Polar residues" evidence="4">
    <location>
        <begin position="187"/>
        <end position="198"/>
    </location>
</feature>
<accession>A0AAU9UHR9</accession>
<feature type="compositionally biased region" description="Polar residues" evidence="4">
    <location>
        <begin position="217"/>
        <end position="257"/>
    </location>
</feature>
<proteinExistence type="predicted"/>
<evidence type="ECO:0000313" key="6">
    <source>
        <dbReference type="EMBL" id="CAH2098652.1"/>
    </source>
</evidence>
<evidence type="ECO:0000256" key="3">
    <source>
        <dbReference type="PROSITE-ProRule" id="PRU00497"/>
    </source>
</evidence>
<comment type="caution">
    <text evidence="6">The sequence shown here is derived from an EMBL/GenBank/DDBJ whole genome shotgun (WGS) entry which is preliminary data.</text>
</comment>
<feature type="compositionally biased region" description="Polar residues" evidence="4">
    <location>
        <begin position="127"/>
        <end position="153"/>
    </location>
</feature>
<keyword evidence="1 3" id="KW-0193">Cuticle</keyword>
<dbReference type="InterPro" id="IPR000618">
    <property type="entry name" value="Insect_cuticle"/>
</dbReference>
<dbReference type="PROSITE" id="PS51155">
    <property type="entry name" value="CHIT_BIND_RR_2"/>
    <property type="match status" value="1"/>
</dbReference>
<dbReference type="EMBL" id="CAKOGL010000020">
    <property type="protein sequence ID" value="CAH2098652.1"/>
    <property type="molecule type" value="Genomic_DNA"/>
</dbReference>
<dbReference type="PANTHER" id="PTHR12236">
    <property type="entry name" value="STRUCTURAL CONTITUENT OF CUTICLE"/>
    <property type="match status" value="1"/>
</dbReference>
<feature type="compositionally biased region" description="Low complexity" evidence="4">
    <location>
        <begin position="258"/>
        <end position="280"/>
    </location>
</feature>
<evidence type="ECO:0000256" key="1">
    <source>
        <dbReference type="ARBA" id="ARBA00022460"/>
    </source>
</evidence>
<evidence type="ECO:0000313" key="7">
    <source>
        <dbReference type="Proteomes" id="UP001153954"/>
    </source>
</evidence>
<dbReference type="Pfam" id="PF00379">
    <property type="entry name" value="Chitin_bind_4"/>
    <property type="match status" value="1"/>
</dbReference>